<comment type="similarity">
    <text evidence="1">Belongs to the DNA polymerase type-A family.</text>
</comment>
<dbReference type="PANTHER" id="PTHR10133:SF27">
    <property type="entry name" value="DNA POLYMERASE NU"/>
    <property type="match status" value="1"/>
</dbReference>
<keyword evidence="6" id="KW-0540">Nuclease</keyword>
<dbReference type="FunFam" id="1.20.1060.10:FF:000001">
    <property type="entry name" value="DNA polymerase I"/>
    <property type="match status" value="1"/>
</dbReference>
<dbReference type="GO" id="GO:0008409">
    <property type="term" value="F:5'-3' exonuclease activity"/>
    <property type="evidence" value="ECO:0007669"/>
    <property type="project" value="InterPro"/>
</dbReference>
<proteinExistence type="inferred from homology"/>
<evidence type="ECO:0000256" key="10">
    <source>
        <dbReference type="ARBA" id="ARBA00022932"/>
    </source>
</evidence>
<keyword evidence="8" id="KW-0378">Hydrolase</keyword>
<evidence type="ECO:0000256" key="8">
    <source>
        <dbReference type="ARBA" id="ARBA00022801"/>
    </source>
</evidence>
<dbReference type="CDD" id="cd09898">
    <property type="entry name" value="H3TH_53EXO"/>
    <property type="match status" value="1"/>
</dbReference>
<dbReference type="Pfam" id="PF02739">
    <property type="entry name" value="5_3_exonuc_N"/>
    <property type="match status" value="1"/>
</dbReference>
<gene>
    <name evidence="16" type="primary">polA</name>
    <name evidence="16" type="ORF">BWX89_01422</name>
</gene>
<dbReference type="GO" id="GO:0003887">
    <property type="term" value="F:DNA-directed DNA polymerase activity"/>
    <property type="evidence" value="ECO:0007669"/>
    <property type="project" value="UniProtKB-KW"/>
</dbReference>
<accession>A0A1V6C5J1</accession>
<keyword evidence="11" id="KW-0238">DNA-binding</keyword>
<evidence type="ECO:0000259" key="15">
    <source>
        <dbReference type="SMART" id="SM00482"/>
    </source>
</evidence>
<dbReference type="Pfam" id="PF00476">
    <property type="entry name" value="DNA_pol_A"/>
    <property type="match status" value="1"/>
</dbReference>
<organism evidence="16">
    <name type="scientific">candidate division TA06 bacterium ADurb.Bin131</name>
    <dbReference type="NCBI Taxonomy" id="1852827"/>
    <lineage>
        <taxon>Bacteria</taxon>
        <taxon>Bacteria division TA06</taxon>
    </lineage>
</organism>
<dbReference type="FunFam" id="1.10.150.20:FF:000003">
    <property type="entry name" value="DNA polymerase I"/>
    <property type="match status" value="1"/>
</dbReference>
<keyword evidence="9" id="KW-0269">Exonuclease</keyword>
<keyword evidence="3 16" id="KW-0808">Transferase</keyword>
<dbReference type="SMART" id="SM00482">
    <property type="entry name" value="POLAc"/>
    <property type="match status" value="1"/>
</dbReference>
<dbReference type="InterPro" id="IPR020046">
    <property type="entry name" value="5-3_exonucl_a-hlix_arch_N"/>
</dbReference>
<dbReference type="Gene3D" id="1.20.1060.10">
    <property type="entry name" value="Taq DNA Polymerase, Chain T, domain 4"/>
    <property type="match status" value="1"/>
</dbReference>
<feature type="domain" description="DNA-directed DNA polymerase family A palm" evidence="15">
    <location>
        <begin position="550"/>
        <end position="761"/>
    </location>
</feature>
<dbReference type="InterPro" id="IPR002421">
    <property type="entry name" value="5-3_exonuclease"/>
</dbReference>
<dbReference type="SUPFAM" id="SSF56672">
    <property type="entry name" value="DNA/RNA polymerases"/>
    <property type="match status" value="1"/>
</dbReference>
<dbReference type="GO" id="GO:0003677">
    <property type="term" value="F:DNA binding"/>
    <property type="evidence" value="ECO:0007669"/>
    <property type="project" value="UniProtKB-KW"/>
</dbReference>
<dbReference type="InterPro" id="IPR029060">
    <property type="entry name" value="PIN-like_dom_sf"/>
</dbReference>
<dbReference type="SMART" id="SM00279">
    <property type="entry name" value="HhH2"/>
    <property type="match status" value="1"/>
</dbReference>
<sequence>MENKQKKIFLIDANNIIYRSFFAIRKFTTSTGHPTNAVFGFVSTLLKILKEYSPSYIAVVFDSPGPTFRHTLFEEYKIARKPMPDELQVQIPIIKEIIQAFGIKILQKDGYEADDILASLALKFSDEDFDVVIITGDKDMLQLLNKNITVLNPGTWKIIDYDTFHGKYGFTPVNIVDYLAIAGDASDSIPGVRGIGEKTATTLIKTFTTVENLYENIENIKGKTRDNLLAGKGSAFLSKKLVSLANNISLEIDVENLKIGNPDIPKIKEIFQNLEFRKFEDSISDIFSDALPETEEDVFVIGEDIFSFKEIIQNPEKFRQNLEDKNILKIGKDIKEKIKQLASKNIYLAPPYFDITIASFLLGKSPVVTDILQAYKNYREELKKQDMEFIFDSIETPLIEVIASMEVNGILVDVCYLKSLKEQYEKDISNIQEKIFALAGEVFNINSPSQVGKILFERLGLPAKKKTKTGYSTDTSTLQQIRTKHKIVDLILQYRELSKLCSTYIDGFYQYVNPGDNRIHPEFLQTGVSSGRLACRNPNLQAIPVRTEKGSLIRKIFVAPQGATFYSFDYNQIELRVLAHFSNDPVLCDAFKSGRDIHLETAKLLFSFQSDSLFEDEEVERYRRIAKTINFGIIYGMNGYGLAQRLSCTPEEGQAFIDQYFAKFQGVRKYIHQSISEAEKLGYVKTMSGRKRYLPEIYSENRNQREFASRVAVNMPIQGTAAEIIKLAMIKIYNLIKERKLQSKMILQIHDELLFEIYDNQKDIFEEIKAIMEGICCLNVPLKVDVEKGKNYLEMSNA</sequence>
<reference evidence="16" key="1">
    <citation type="submission" date="2017-02" db="EMBL/GenBank/DDBJ databases">
        <title>Delving into the versatile metabolic prowess of the omnipresent phylum Bacteroidetes.</title>
        <authorList>
            <person name="Nobu M.K."/>
            <person name="Mei R."/>
            <person name="Narihiro T."/>
            <person name="Kuroda K."/>
            <person name="Liu W.-T."/>
        </authorList>
    </citation>
    <scope>NUCLEOTIDE SEQUENCE</scope>
    <source>
        <strain evidence="16">ADurb.Bin131</strain>
    </source>
</reference>
<dbReference type="InterPro" id="IPR036397">
    <property type="entry name" value="RNaseH_sf"/>
</dbReference>
<evidence type="ECO:0000256" key="5">
    <source>
        <dbReference type="ARBA" id="ARBA00022705"/>
    </source>
</evidence>
<protein>
    <recommendedName>
        <fullName evidence="2">DNA-directed DNA polymerase</fullName>
        <ecNumber evidence="2">2.7.7.7</ecNumber>
    </recommendedName>
</protein>
<evidence type="ECO:0000259" key="14">
    <source>
        <dbReference type="SMART" id="SM00475"/>
    </source>
</evidence>
<dbReference type="PRINTS" id="PR00868">
    <property type="entry name" value="DNAPOLI"/>
</dbReference>
<evidence type="ECO:0000256" key="11">
    <source>
        <dbReference type="ARBA" id="ARBA00023125"/>
    </source>
</evidence>
<dbReference type="FunFam" id="1.10.150.20:FF:000002">
    <property type="entry name" value="DNA polymerase I"/>
    <property type="match status" value="1"/>
</dbReference>
<keyword evidence="7" id="KW-0227">DNA damage</keyword>
<evidence type="ECO:0000256" key="3">
    <source>
        <dbReference type="ARBA" id="ARBA00022679"/>
    </source>
</evidence>
<dbReference type="AlphaFoldDB" id="A0A1V6C5J1"/>
<dbReference type="GO" id="GO:0006302">
    <property type="term" value="P:double-strand break repair"/>
    <property type="evidence" value="ECO:0007669"/>
    <property type="project" value="TreeGrafter"/>
</dbReference>
<dbReference type="SUPFAM" id="SSF88723">
    <property type="entry name" value="PIN domain-like"/>
    <property type="match status" value="1"/>
</dbReference>
<evidence type="ECO:0000313" key="16">
    <source>
        <dbReference type="EMBL" id="OQB72179.1"/>
    </source>
</evidence>
<keyword evidence="12" id="KW-0234">DNA repair</keyword>
<evidence type="ECO:0000256" key="9">
    <source>
        <dbReference type="ARBA" id="ARBA00022839"/>
    </source>
</evidence>
<dbReference type="EMBL" id="MWDQ01000138">
    <property type="protein sequence ID" value="OQB72179.1"/>
    <property type="molecule type" value="Genomic_DNA"/>
</dbReference>
<dbReference type="FunFam" id="3.40.50.1010:FF:000001">
    <property type="entry name" value="DNA polymerase I"/>
    <property type="match status" value="1"/>
</dbReference>
<evidence type="ECO:0000256" key="1">
    <source>
        <dbReference type="ARBA" id="ARBA00007705"/>
    </source>
</evidence>
<dbReference type="Gene3D" id="1.10.150.20">
    <property type="entry name" value="5' to 3' exonuclease, C-terminal subdomain"/>
    <property type="match status" value="2"/>
</dbReference>
<dbReference type="Proteomes" id="UP000485562">
    <property type="component" value="Unassembled WGS sequence"/>
</dbReference>
<dbReference type="CDD" id="cd09859">
    <property type="entry name" value="PIN_53EXO"/>
    <property type="match status" value="1"/>
</dbReference>
<evidence type="ECO:0000256" key="13">
    <source>
        <dbReference type="ARBA" id="ARBA00049244"/>
    </source>
</evidence>
<dbReference type="EC" id="2.7.7.7" evidence="2"/>
<dbReference type="InterPro" id="IPR001098">
    <property type="entry name" value="DNA-dir_DNA_pol_A_palm_dom"/>
</dbReference>
<comment type="caution">
    <text evidence="16">The sequence shown here is derived from an EMBL/GenBank/DDBJ whole genome shotgun (WGS) entry which is preliminary data.</text>
</comment>
<feature type="domain" description="5'-3' exonuclease" evidence="14">
    <location>
        <begin position="6"/>
        <end position="260"/>
    </location>
</feature>
<dbReference type="Gene3D" id="3.40.50.1010">
    <property type="entry name" value="5'-nuclease"/>
    <property type="match status" value="1"/>
</dbReference>
<dbReference type="InterPro" id="IPR002298">
    <property type="entry name" value="DNA_polymerase_A"/>
</dbReference>
<dbReference type="InterPro" id="IPR043502">
    <property type="entry name" value="DNA/RNA_pol_sf"/>
</dbReference>
<dbReference type="InterPro" id="IPR012337">
    <property type="entry name" value="RNaseH-like_sf"/>
</dbReference>
<dbReference type="CDD" id="cd08637">
    <property type="entry name" value="DNA_pol_A_pol_I_C"/>
    <property type="match status" value="1"/>
</dbReference>
<keyword evidence="4 16" id="KW-0548">Nucleotidyltransferase</keyword>
<dbReference type="Gene3D" id="3.30.420.10">
    <property type="entry name" value="Ribonuclease H-like superfamily/Ribonuclease H"/>
    <property type="match status" value="1"/>
</dbReference>
<evidence type="ECO:0000256" key="6">
    <source>
        <dbReference type="ARBA" id="ARBA00022722"/>
    </source>
</evidence>
<name>A0A1V6C5J1_UNCT6</name>
<dbReference type="SUPFAM" id="SSF47807">
    <property type="entry name" value="5' to 3' exonuclease, C-terminal subdomain"/>
    <property type="match status" value="1"/>
</dbReference>
<keyword evidence="5" id="KW-0235">DNA replication</keyword>
<evidence type="ECO:0000256" key="12">
    <source>
        <dbReference type="ARBA" id="ARBA00023204"/>
    </source>
</evidence>
<dbReference type="PANTHER" id="PTHR10133">
    <property type="entry name" value="DNA POLYMERASE I"/>
    <property type="match status" value="1"/>
</dbReference>
<keyword evidence="10" id="KW-0239">DNA-directed DNA polymerase</keyword>
<dbReference type="InterPro" id="IPR036279">
    <property type="entry name" value="5-3_exonuclease_C_sf"/>
</dbReference>
<dbReference type="SUPFAM" id="SSF53098">
    <property type="entry name" value="Ribonuclease H-like"/>
    <property type="match status" value="1"/>
</dbReference>
<dbReference type="Pfam" id="PF01367">
    <property type="entry name" value="5_3_exonuc"/>
    <property type="match status" value="1"/>
</dbReference>
<evidence type="ECO:0000256" key="7">
    <source>
        <dbReference type="ARBA" id="ARBA00022763"/>
    </source>
</evidence>
<dbReference type="InterPro" id="IPR020045">
    <property type="entry name" value="DNA_polI_H3TH"/>
</dbReference>
<evidence type="ECO:0000256" key="4">
    <source>
        <dbReference type="ARBA" id="ARBA00022695"/>
    </source>
</evidence>
<comment type="catalytic activity">
    <reaction evidence="13">
        <text>DNA(n) + a 2'-deoxyribonucleoside 5'-triphosphate = DNA(n+1) + diphosphate</text>
        <dbReference type="Rhea" id="RHEA:22508"/>
        <dbReference type="Rhea" id="RHEA-COMP:17339"/>
        <dbReference type="Rhea" id="RHEA-COMP:17340"/>
        <dbReference type="ChEBI" id="CHEBI:33019"/>
        <dbReference type="ChEBI" id="CHEBI:61560"/>
        <dbReference type="ChEBI" id="CHEBI:173112"/>
        <dbReference type="EC" id="2.7.7.7"/>
    </reaction>
</comment>
<dbReference type="Gene3D" id="3.30.70.370">
    <property type="match status" value="1"/>
</dbReference>
<dbReference type="SMART" id="SM00475">
    <property type="entry name" value="53EXOc"/>
    <property type="match status" value="1"/>
</dbReference>
<dbReference type="InterPro" id="IPR008918">
    <property type="entry name" value="HhH2"/>
</dbReference>
<evidence type="ECO:0000256" key="2">
    <source>
        <dbReference type="ARBA" id="ARBA00012417"/>
    </source>
</evidence>
<dbReference type="GO" id="GO:0006261">
    <property type="term" value="P:DNA-templated DNA replication"/>
    <property type="evidence" value="ECO:0007669"/>
    <property type="project" value="InterPro"/>
</dbReference>